<dbReference type="InterPro" id="IPR025196">
    <property type="entry name" value="DUF4126"/>
</dbReference>
<feature type="transmembrane region" description="Helical" evidence="1">
    <location>
        <begin position="42"/>
        <end position="67"/>
    </location>
</feature>
<evidence type="ECO:0000256" key="1">
    <source>
        <dbReference type="SAM" id="Phobius"/>
    </source>
</evidence>
<sequence length="193" mass="20283">MDILLGICLGISLSAACGFRVFVPPLAMSIAALTGVWTPGSGFEWIGSYEALIAFFIATLIEVTAYYIPWLDHFLDALATPVAVATGTIITASMFTHFDPVLQWTVAAIAGGGSAAIVEGITNITRLFSTTTTGGLANPVLATFETATSVVLSILGILLPIFTAILLAMLLGVAVNKIWQMRGIEQQSVTTTE</sequence>
<gene>
    <name evidence="3" type="ORF">ACE1CA_05095</name>
</gene>
<keyword evidence="4" id="KW-1185">Reference proteome</keyword>
<accession>A0ABV4WFN3</accession>
<keyword evidence="1" id="KW-0812">Transmembrane</keyword>
<dbReference type="EMBL" id="JBHFNT010000048">
    <property type="protein sequence ID" value="MFB2833890.1"/>
    <property type="molecule type" value="Genomic_DNA"/>
</dbReference>
<dbReference type="Pfam" id="PF13548">
    <property type="entry name" value="DUF4126"/>
    <property type="match status" value="1"/>
</dbReference>
<dbReference type="Proteomes" id="UP001576780">
    <property type="component" value="Unassembled WGS sequence"/>
</dbReference>
<evidence type="ECO:0000259" key="2">
    <source>
        <dbReference type="Pfam" id="PF13548"/>
    </source>
</evidence>
<evidence type="ECO:0000313" key="4">
    <source>
        <dbReference type="Proteomes" id="UP001576780"/>
    </source>
</evidence>
<keyword evidence="1" id="KW-1133">Transmembrane helix</keyword>
<proteinExistence type="predicted"/>
<dbReference type="RefSeq" id="WP_413276340.1">
    <property type="nucleotide sequence ID" value="NZ_JBHFNT010000048.1"/>
</dbReference>
<feature type="transmembrane region" description="Helical" evidence="1">
    <location>
        <begin position="150"/>
        <end position="175"/>
    </location>
</feature>
<name>A0ABV4WFN3_9CYAN</name>
<evidence type="ECO:0000313" key="3">
    <source>
        <dbReference type="EMBL" id="MFB2833890.1"/>
    </source>
</evidence>
<protein>
    <submittedName>
        <fullName evidence="3">DUF4126 domain-containing protein</fullName>
    </submittedName>
</protein>
<feature type="transmembrane region" description="Helical" evidence="1">
    <location>
        <begin position="74"/>
        <end position="95"/>
    </location>
</feature>
<feature type="domain" description="DUF4126" evidence="2">
    <location>
        <begin position="7"/>
        <end position="177"/>
    </location>
</feature>
<organism evidence="3 4">
    <name type="scientific">Floridaenema evergladense BLCC-F167</name>
    <dbReference type="NCBI Taxonomy" id="3153639"/>
    <lineage>
        <taxon>Bacteria</taxon>
        <taxon>Bacillati</taxon>
        <taxon>Cyanobacteriota</taxon>
        <taxon>Cyanophyceae</taxon>
        <taxon>Oscillatoriophycideae</taxon>
        <taxon>Aerosakkonematales</taxon>
        <taxon>Aerosakkonemataceae</taxon>
        <taxon>Floridanema</taxon>
        <taxon>Floridanema evergladense</taxon>
    </lineage>
</organism>
<keyword evidence="1" id="KW-0472">Membrane</keyword>
<comment type="caution">
    <text evidence="3">The sequence shown here is derived from an EMBL/GenBank/DDBJ whole genome shotgun (WGS) entry which is preliminary data.</text>
</comment>
<reference evidence="3 4" key="1">
    <citation type="submission" date="2024-09" db="EMBL/GenBank/DDBJ databases">
        <title>Floridaenema gen nov. (Aerosakkonemataceae, Aerosakkonematales ord. nov., Cyanobacteria) from benthic tropical and subtropical fresh waters, with the description of four new species.</title>
        <authorList>
            <person name="Moretto J.A."/>
            <person name="Berthold D.E."/>
            <person name="Lefler F.W."/>
            <person name="Huang I.-S."/>
            <person name="Laughinghouse H. IV."/>
        </authorList>
    </citation>
    <scope>NUCLEOTIDE SEQUENCE [LARGE SCALE GENOMIC DNA]</scope>
    <source>
        <strain evidence="3 4">BLCC-F167</strain>
    </source>
</reference>